<keyword evidence="7" id="KW-1185">Reference proteome</keyword>
<proteinExistence type="predicted"/>
<dbReference type="GO" id="GO:0043190">
    <property type="term" value="C:ATP-binding cassette (ABC) transporter complex"/>
    <property type="evidence" value="ECO:0007669"/>
    <property type="project" value="TreeGrafter"/>
</dbReference>
<dbReference type="InterPro" id="IPR052770">
    <property type="entry name" value="Cobalt_transport_CbiQ"/>
</dbReference>
<dbReference type="PANTHER" id="PTHR43723:SF1">
    <property type="entry name" value="COBALT TRANSPORT PROTEIN CBIQ"/>
    <property type="match status" value="1"/>
</dbReference>
<dbReference type="CDD" id="cd16914">
    <property type="entry name" value="EcfT"/>
    <property type="match status" value="1"/>
</dbReference>
<dbReference type="GO" id="GO:0006824">
    <property type="term" value="P:cobalt ion transport"/>
    <property type="evidence" value="ECO:0007669"/>
    <property type="project" value="TreeGrafter"/>
</dbReference>
<dbReference type="PANTHER" id="PTHR43723">
    <property type="entry name" value="COBALT TRANSPORT PROTEIN CBIQ"/>
    <property type="match status" value="1"/>
</dbReference>
<evidence type="ECO:0000313" key="6">
    <source>
        <dbReference type="EMBL" id="CDF57282.1"/>
    </source>
</evidence>
<dbReference type="RefSeq" id="WP_018660287.1">
    <property type="nucleotide sequence ID" value="NZ_HF952018.1"/>
</dbReference>
<feature type="transmembrane region" description="Helical" evidence="5">
    <location>
        <begin position="63"/>
        <end position="83"/>
    </location>
</feature>
<dbReference type="Pfam" id="PF02361">
    <property type="entry name" value="CbiQ"/>
    <property type="match status" value="1"/>
</dbReference>
<dbReference type="OrthoDB" id="1936150at2"/>
<keyword evidence="2 5" id="KW-0812">Transmembrane</keyword>
<dbReference type="AlphaFoldDB" id="R7RM85"/>
<feature type="transmembrane region" description="Helical" evidence="5">
    <location>
        <begin position="210"/>
        <end position="227"/>
    </location>
</feature>
<feature type="transmembrane region" description="Helical" evidence="5">
    <location>
        <begin position="16"/>
        <end position="33"/>
    </location>
</feature>
<evidence type="ECO:0000256" key="3">
    <source>
        <dbReference type="ARBA" id="ARBA00022989"/>
    </source>
</evidence>
<evidence type="ECO:0000256" key="2">
    <source>
        <dbReference type="ARBA" id="ARBA00022692"/>
    </source>
</evidence>
<comment type="subcellular location">
    <subcellularLocation>
        <location evidence="1">Membrane</location>
        <topology evidence="1">Multi-pass membrane protein</topology>
    </subcellularLocation>
</comment>
<dbReference type="InterPro" id="IPR003339">
    <property type="entry name" value="ABC/ECF_trnsptr_transmembrane"/>
</dbReference>
<dbReference type="Proteomes" id="UP000014923">
    <property type="component" value="Unassembled WGS sequence"/>
</dbReference>
<evidence type="ECO:0000256" key="5">
    <source>
        <dbReference type="SAM" id="Phobius"/>
    </source>
</evidence>
<dbReference type="eggNOG" id="COG0619">
    <property type="taxonomic scope" value="Bacteria"/>
</dbReference>
<feature type="transmembrane region" description="Helical" evidence="5">
    <location>
        <begin position="39"/>
        <end position="56"/>
    </location>
</feature>
<comment type="caution">
    <text evidence="6">The sequence shown here is derived from an EMBL/GenBank/DDBJ whole genome shotgun (WGS) entry which is preliminary data.</text>
</comment>
<gene>
    <name evidence="6" type="ORF">TCEL_01196</name>
</gene>
<keyword evidence="3 5" id="KW-1133">Transmembrane helix</keyword>
<feature type="transmembrane region" description="Helical" evidence="5">
    <location>
        <begin position="89"/>
        <end position="109"/>
    </location>
</feature>
<sequence length="228" mass="26508">MLKSVDMYSRNSSARYIHPVEKFIFCVFSIVIISSCENIKVMFLNLIFMILLHLYFKTPKKLVFKYILGIIVFSIVSGAVYSFEMGIDFFRVILLRSFLSSLILTLFIFTTPIDDILGCLKRVSILKDTAEIMEMMFRFLFVLEDEMMLINKSMKSRCGFLGIKAKIEDTGRLSAVLFINTLKRYKEIKDALNTRCYIGRSSNLRNFSFSFKRLALILIYLSFLLLLS</sequence>
<dbReference type="EMBL" id="CAVN010000086">
    <property type="protein sequence ID" value="CDF57282.1"/>
    <property type="molecule type" value="Genomic_DNA"/>
</dbReference>
<name>R7RM85_9CLOT</name>
<accession>R7RM85</accession>
<reference evidence="6" key="1">
    <citation type="submission" date="2013-03" db="EMBL/GenBank/DDBJ databases">
        <title>Draft genome sequence of the hydrogen-ethanol-producing anaerobic alkalithermophilic Caloramator celere.</title>
        <authorList>
            <person name="Ciranna A."/>
            <person name="Larjo A."/>
            <person name="Kivisto A."/>
            <person name="Santala V."/>
            <person name="Roos C."/>
            <person name="Karp M."/>
        </authorList>
    </citation>
    <scope>NUCLEOTIDE SEQUENCE [LARGE SCALE GENOMIC DNA]</scope>
    <source>
        <strain evidence="6">DSM 8682</strain>
    </source>
</reference>
<keyword evidence="4 5" id="KW-0472">Membrane</keyword>
<evidence type="ECO:0000313" key="7">
    <source>
        <dbReference type="Proteomes" id="UP000014923"/>
    </source>
</evidence>
<protein>
    <submittedName>
        <fullName evidence="6">Transmembrane component CbiQ of energizing module of cobalt ECF transporter</fullName>
    </submittedName>
</protein>
<evidence type="ECO:0000256" key="4">
    <source>
        <dbReference type="ARBA" id="ARBA00023136"/>
    </source>
</evidence>
<dbReference type="HOGENOM" id="CLU_103668_0_0_9"/>
<evidence type="ECO:0000256" key="1">
    <source>
        <dbReference type="ARBA" id="ARBA00004141"/>
    </source>
</evidence>
<organism evidence="6 7">
    <name type="scientific">Thermobrachium celere DSM 8682</name>
    <dbReference type="NCBI Taxonomy" id="941824"/>
    <lineage>
        <taxon>Bacteria</taxon>
        <taxon>Bacillati</taxon>
        <taxon>Bacillota</taxon>
        <taxon>Clostridia</taxon>
        <taxon>Eubacteriales</taxon>
        <taxon>Clostridiaceae</taxon>
        <taxon>Thermobrachium</taxon>
    </lineage>
</organism>